<accession>A0A1H9WFG1</accession>
<protein>
    <submittedName>
        <fullName evidence="1">Uncharacterized protein</fullName>
    </submittedName>
</protein>
<dbReference type="STRING" id="587636.SAMN05216199_2868"/>
<proteinExistence type="predicted"/>
<evidence type="ECO:0000313" key="1">
    <source>
        <dbReference type="EMBL" id="SES32640.1"/>
    </source>
</evidence>
<name>A0A1H9WFG1_9MICO</name>
<keyword evidence="2" id="KW-1185">Reference proteome</keyword>
<sequence length="109" mass="11907">MGRPVITRISAEQEQATVVVRWREVFESLDERVFRVYRRSGPDAPWARVAEVTLPPGNGGSWRDPAPLTVGTAQYGMTQVTTTCGEGRLCTSTAPGAQCSLATVARREQ</sequence>
<reference evidence="2" key="1">
    <citation type="submission" date="2016-10" db="EMBL/GenBank/DDBJ databases">
        <authorList>
            <person name="Varghese N."/>
            <person name="Submissions S."/>
        </authorList>
    </citation>
    <scope>NUCLEOTIDE SEQUENCE [LARGE SCALE GENOMIC DNA]</scope>
    <source>
        <strain evidence="2">CGMCC 1.6963</strain>
    </source>
</reference>
<dbReference type="Proteomes" id="UP000199019">
    <property type="component" value="Unassembled WGS sequence"/>
</dbReference>
<dbReference type="AlphaFoldDB" id="A0A1H9WFG1"/>
<organism evidence="1 2">
    <name type="scientific">Pedococcus cremeus</name>
    <dbReference type="NCBI Taxonomy" id="587636"/>
    <lineage>
        <taxon>Bacteria</taxon>
        <taxon>Bacillati</taxon>
        <taxon>Actinomycetota</taxon>
        <taxon>Actinomycetes</taxon>
        <taxon>Micrococcales</taxon>
        <taxon>Intrasporangiaceae</taxon>
        <taxon>Pedococcus</taxon>
    </lineage>
</organism>
<evidence type="ECO:0000313" key="2">
    <source>
        <dbReference type="Proteomes" id="UP000199019"/>
    </source>
</evidence>
<gene>
    <name evidence="1" type="ORF">SAMN05216199_2868</name>
</gene>
<dbReference type="EMBL" id="FOHB01000005">
    <property type="protein sequence ID" value="SES32640.1"/>
    <property type="molecule type" value="Genomic_DNA"/>
</dbReference>